<dbReference type="Gene3D" id="1.10.287.130">
    <property type="match status" value="1"/>
</dbReference>
<dbReference type="Pfam" id="PF00989">
    <property type="entry name" value="PAS"/>
    <property type="match status" value="1"/>
</dbReference>
<keyword evidence="7" id="KW-0067">ATP-binding</keyword>
<dbReference type="SMART" id="SM00091">
    <property type="entry name" value="PAS"/>
    <property type="match status" value="2"/>
</dbReference>
<dbReference type="PANTHER" id="PTHR43065:SF46">
    <property type="entry name" value="C4-DICARBOXYLATE TRANSPORT SENSOR PROTEIN DCTB"/>
    <property type="match status" value="1"/>
</dbReference>
<dbReference type="InterPro" id="IPR004358">
    <property type="entry name" value="Sig_transdc_His_kin-like_C"/>
</dbReference>
<evidence type="ECO:0000256" key="3">
    <source>
        <dbReference type="ARBA" id="ARBA00022553"/>
    </source>
</evidence>
<evidence type="ECO:0000313" key="15">
    <source>
        <dbReference type="Proteomes" id="UP000031518"/>
    </source>
</evidence>
<dbReference type="Gene3D" id="3.30.565.10">
    <property type="entry name" value="Histidine kinase-like ATPase, C-terminal domain"/>
    <property type="match status" value="1"/>
</dbReference>
<dbReference type="InterPro" id="IPR036097">
    <property type="entry name" value="HisK_dim/P_sf"/>
</dbReference>
<evidence type="ECO:0000256" key="7">
    <source>
        <dbReference type="ARBA" id="ARBA00022840"/>
    </source>
</evidence>
<keyword evidence="4" id="KW-0808">Transferase</keyword>
<dbReference type="InterPro" id="IPR001789">
    <property type="entry name" value="Sig_transdc_resp-reg_receiver"/>
</dbReference>
<dbReference type="PROSITE" id="PS50112">
    <property type="entry name" value="PAS"/>
    <property type="match status" value="2"/>
</dbReference>
<dbReference type="InterPro" id="IPR001610">
    <property type="entry name" value="PAC"/>
</dbReference>
<gene>
    <name evidence="14" type="ORF">PYK22_02016</name>
</gene>
<evidence type="ECO:0000256" key="2">
    <source>
        <dbReference type="ARBA" id="ARBA00012438"/>
    </source>
</evidence>
<keyword evidence="3 9" id="KW-0597">Phosphoprotein</keyword>
<reference evidence="14 15" key="1">
    <citation type="submission" date="2013-12" db="EMBL/GenBank/DDBJ databases">
        <authorList>
            <person name="Stott M."/>
        </authorList>
    </citation>
    <scope>NUCLEOTIDE SEQUENCE [LARGE SCALE GENOMIC DNA]</scope>
    <source>
        <strain evidence="14 15">K22</strain>
    </source>
</reference>
<feature type="domain" description="Response regulatory" evidence="11">
    <location>
        <begin position="522"/>
        <end position="636"/>
    </location>
</feature>
<dbReference type="Pfam" id="PF02518">
    <property type="entry name" value="HATPase_c"/>
    <property type="match status" value="1"/>
</dbReference>
<dbReference type="EMBL" id="CBXV010000007">
    <property type="protein sequence ID" value="CDM66007.1"/>
    <property type="molecule type" value="Genomic_DNA"/>
</dbReference>
<dbReference type="Gene3D" id="3.40.50.2300">
    <property type="match status" value="1"/>
</dbReference>
<feature type="modified residue" description="4-aspartylphosphate" evidence="9">
    <location>
        <position position="573"/>
    </location>
</feature>
<dbReference type="GO" id="GO:0006355">
    <property type="term" value="P:regulation of DNA-templated transcription"/>
    <property type="evidence" value="ECO:0007669"/>
    <property type="project" value="InterPro"/>
</dbReference>
<organism evidence="14 15">
    <name type="scientific">Pyrinomonas methylaliphatogenes</name>
    <dbReference type="NCBI Taxonomy" id="454194"/>
    <lineage>
        <taxon>Bacteria</taxon>
        <taxon>Pseudomonadati</taxon>
        <taxon>Acidobacteriota</taxon>
        <taxon>Blastocatellia</taxon>
        <taxon>Blastocatellales</taxon>
        <taxon>Pyrinomonadaceae</taxon>
        <taxon>Pyrinomonas</taxon>
    </lineage>
</organism>
<dbReference type="InterPro" id="IPR035965">
    <property type="entry name" value="PAS-like_dom_sf"/>
</dbReference>
<reference evidence="14 15" key="2">
    <citation type="submission" date="2015-01" db="EMBL/GenBank/DDBJ databases">
        <title>Complete genome sequence of Pyrinomonas methylaliphatogenes type strain K22T.</title>
        <authorList>
            <person name="Lee K.C.Y."/>
            <person name="Power J.F."/>
            <person name="Dunfield P.F."/>
            <person name="Morgan X.C."/>
            <person name="Huttenhower C."/>
            <person name="Stott M.B."/>
        </authorList>
    </citation>
    <scope>NUCLEOTIDE SEQUENCE [LARGE SCALE GENOMIC DNA]</scope>
    <source>
        <strain evidence="14 15">K22</strain>
    </source>
</reference>
<dbReference type="AlphaFoldDB" id="A0A0B6WZ59"/>
<evidence type="ECO:0000259" key="10">
    <source>
        <dbReference type="PROSITE" id="PS50109"/>
    </source>
</evidence>
<dbReference type="InterPro" id="IPR003661">
    <property type="entry name" value="HisK_dim/P_dom"/>
</dbReference>
<dbReference type="Pfam" id="PF13426">
    <property type="entry name" value="PAS_9"/>
    <property type="match status" value="1"/>
</dbReference>
<dbReference type="CDD" id="cd00130">
    <property type="entry name" value="PAS"/>
    <property type="match status" value="2"/>
</dbReference>
<dbReference type="EC" id="2.7.13.3" evidence="2"/>
<dbReference type="NCBIfam" id="TIGR00229">
    <property type="entry name" value="sensory_box"/>
    <property type="match status" value="2"/>
</dbReference>
<dbReference type="CDD" id="cd00082">
    <property type="entry name" value="HisKA"/>
    <property type="match status" value="1"/>
</dbReference>
<dbReference type="PROSITE" id="PS50109">
    <property type="entry name" value="HIS_KIN"/>
    <property type="match status" value="1"/>
</dbReference>
<evidence type="ECO:0000256" key="4">
    <source>
        <dbReference type="ARBA" id="ARBA00022679"/>
    </source>
</evidence>
<keyword evidence="15" id="KW-1185">Reference proteome</keyword>
<feature type="domain" description="PAS" evidence="12">
    <location>
        <begin position="35"/>
        <end position="78"/>
    </location>
</feature>
<evidence type="ECO:0000259" key="11">
    <source>
        <dbReference type="PROSITE" id="PS50110"/>
    </source>
</evidence>
<dbReference type="Pfam" id="PF00512">
    <property type="entry name" value="HisKA"/>
    <property type="match status" value="1"/>
</dbReference>
<evidence type="ECO:0000256" key="6">
    <source>
        <dbReference type="ARBA" id="ARBA00022777"/>
    </source>
</evidence>
<dbReference type="SMART" id="SM00388">
    <property type="entry name" value="HisKA"/>
    <property type="match status" value="1"/>
</dbReference>
<dbReference type="SMART" id="SM00086">
    <property type="entry name" value="PAC"/>
    <property type="match status" value="2"/>
</dbReference>
<dbReference type="SUPFAM" id="SSF52172">
    <property type="entry name" value="CheY-like"/>
    <property type="match status" value="1"/>
</dbReference>
<evidence type="ECO:0000256" key="8">
    <source>
        <dbReference type="ARBA" id="ARBA00023012"/>
    </source>
</evidence>
<dbReference type="SMART" id="SM00448">
    <property type="entry name" value="REC"/>
    <property type="match status" value="1"/>
</dbReference>
<protein>
    <recommendedName>
        <fullName evidence="2">histidine kinase</fullName>
        <ecNumber evidence="2">2.7.13.3</ecNumber>
    </recommendedName>
</protein>
<evidence type="ECO:0000256" key="1">
    <source>
        <dbReference type="ARBA" id="ARBA00000085"/>
    </source>
</evidence>
<dbReference type="PROSITE" id="PS50113">
    <property type="entry name" value="PAC"/>
    <property type="match status" value="2"/>
</dbReference>
<dbReference type="SUPFAM" id="SSF55874">
    <property type="entry name" value="ATPase domain of HSP90 chaperone/DNA topoisomerase II/histidine kinase"/>
    <property type="match status" value="1"/>
</dbReference>
<dbReference type="InterPro" id="IPR005467">
    <property type="entry name" value="His_kinase_dom"/>
</dbReference>
<dbReference type="PANTHER" id="PTHR43065">
    <property type="entry name" value="SENSOR HISTIDINE KINASE"/>
    <property type="match status" value="1"/>
</dbReference>
<feature type="domain" description="PAC" evidence="13">
    <location>
        <begin position="93"/>
        <end position="145"/>
    </location>
</feature>
<accession>A0A0B6WZ59</accession>
<dbReference type="InterPro" id="IPR011006">
    <property type="entry name" value="CheY-like_superfamily"/>
</dbReference>
<dbReference type="SUPFAM" id="SSF55785">
    <property type="entry name" value="PYP-like sensor domain (PAS domain)"/>
    <property type="match status" value="2"/>
</dbReference>
<sequence length="639" mass="71126">MTIREIGPSTVEAALERSLKELADIKFALDEAAIVAITDQRGRITYVNSKFCEISKYSREELLGQDHRIINSGYHPKEFFRELWRTIARGRVWRGEIRNRAKDGSHYWVATTIVPFLNAAGKPYQYVSIRYDITERKLAEERIREQAALLDQAQDAIFVCDLSRRITYWNRAAERIFGRTAQEALDSDILELLFAGAASRAAQAEKATLERGEWSGEFRLTTRDGRTIEIASRWTLMRDERAQPRSILVINTDITEKKRIEAQFLRAQRMESLGTLASGIAHDLNNVLAPILMAIEMLRLKLPDESSQHWLSILQQSAERGRQMVKQVLSFARGLEGDRLPVQLRYLIKDFVGIIRDTFPKAINIECEVANDLWPVSADVTQIHQVLMNLAVNARDAMPAGGKLSVTAENVTLDENYARMNLDAKPGRFVRITVADTGAGMTPEVMERIFEPFYTTKEPGKGTGLGLSTALAIVKSHGGFITVQSEPHRGASFAIYLPALEAAVPMEEETPPKEIPRGQGELILIIDDEEAVRAITKQTLETFGYRAIAASDGAEAVALYAAHRDEIAAVITDMAMPFMDGAATMRALRRLDPQAKIIASSGLPLGDGSTDRMSANAFLAKPYTAATLLHTLAEVLGKR</sequence>
<dbReference type="PROSITE" id="PS50110">
    <property type="entry name" value="RESPONSE_REGULATORY"/>
    <property type="match status" value="1"/>
</dbReference>
<evidence type="ECO:0000313" key="14">
    <source>
        <dbReference type="EMBL" id="CDM66007.1"/>
    </source>
</evidence>
<dbReference type="InterPro" id="IPR000014">
    <property type="entry name" value="PAS"/>
</dbReference>
<keyword evidence="5" id="KW-0547">Nucleotide-binding</keyword>
<dbReference type="OrthoDB" id="9815750at2"/>
<proteinExistence type="predicted"/>
<dbReference type="Gene3D" id="3.30.450.20">
    <property type="entry name" value="PAS domain"/>
    <property type="match status" value="2"/>
</dbReference>
<comment type="catalytic activity">
    <reaction evidence="1">
        <text>ATP + protein L-histidine = ADP + protein N-phospho-L-histidine.</text>
        <dbReference type="EC" id="2.7.13.3"/>
    </reaction>
</comment>
<feature type="domain" description="Histidine kinase" evidence="10">
    <location>
        <begin position="279"/>
        <end position="501"/>
    </location>
</feature>
<dbReference type="InterPro" id="IPR013767">
    <property type="entry name" value="PAS_fold"/>
</dbReference>
<evidence type="ECO:0000259" key="13">
    <source>
        <dbReference type="PROSITE" id="PS50113"/>
    </source>
</evidence>
<evidence type="ECO:0000259" key="12">
    <source>
        <dbReference type="PROSITE" id="PS50112"/>
    </source>
</evidence>
<evidence type="ECO:0000256" key="9">
    <source>
        <dbReference type="PROSITE-ProRule" id="PRU00169"/>
    </source>
</evidence>
<dbReference type="RefSeq" id="WP_060635547.1">
    <property type="nucleotide sequence ID" value="NZ_CBXV010000007.1"/>
</dbReference>
<dbReference type="InterPro" id="IPR036890">
    <property type="entry name" value="HATPase_C_sf"/>
</dbReference>
<dbReference type="STRING" id="454194.PYK22_02016"/>
<dbReference type="SUPFAM" id="SSF47384">
    <property type="entry name" value="Homodimeric domain of signal transducing histidine kinase"/>
    <property type="match status" value="1"/>
</dbReference>
<dbReference type="InterPro" id="IPR003594">
    <property type="entry name" value="HATPase_dom"/>
</dbReference>
<keyword evidence="6" id="KW-0418">Kinase</keyword>
<feature type="domain" description="PAC" evidence="13">
    <location>
        <begin position="214"/>
        <end position="266"/>
    </location>
</feature>
<dbReference type="SMART" id="SM00387">
    <property type="entry name" value="HATPase_c"/>
    <property type="match status" value="1"/>
</dbReference>
<dbReference type="Pfam" id="PF00072">
    <property type="entry name" value="Response_reg"/>
    <property type="match status" value="1"/>
</dbReference>
<name>A0A0B6WZ59_9BACT</name>
<dbReference type="InterPro" id="IPR000700">
    <property type="entry name" value="PAS-assoc_C"/>
</dbReference>
<dbReference type="GO" id="GO:0005524">
    <property type="term" value="F:ATP binding"/>
    <property type="evidence" value="ECO:0007669"/>
    <property type="project" value="UniProtKB-KW"/>
</dbReference>
<dbReference type="Proteomes" id="UP000031518">
    <property type="component" value="Unassembled WGS sequence"/>
</dbReference>
<evidence type="ECO:0000256" key="5">
    <source>
        <dbReference type="ARBA" id="ARBA00022741"/>
    </source>
</evidence>
<keyword evidence="8" id="KW-0902">Two-component regulatory system</keyword>
<dbReference type="GO" id="GO:0000155">
    <property type="term" value="F:phosphorelay sensor kinase activity"/>
    <property type="evidence" value="ECO:0007669"/>
    <property type="project" value="InterPro"/>
</dbReference>
<dbReference type="PRINTS" id="PR00344">
    <property type="entry name" value="BCTRLSENSOR"/>
</dbReference>
<feature type="domain" description="PAS" evidence="12">
    <location>
        <begin position="142"/>
        <end position="212"/>
    </location>
</feature>